<comment type="catalytic activity">
    <reaction evidence="2">
        <text>a fatty acyl-CoA + H2O = a fatty acid + CoA + H(+)</text>
        <dbReference type="Rhea" id="RHEA:16781"/>
        <dbReference type="ChEBI" id="CHEBI:15377"/>
        <dbReference type="ChEBI" id="CHEBI:15378"/>
        <dbReference type="ChEBI" id="CHEBI:28868"/>
        <dbReference type="ChEBI" id="CHEBI:57287"/>
        <dbReference type="ChEBI" id="CHEBI:77636"/>
        <dbReference type="EC" id="3.1.2.20"/>
    </reaction>
</comment>
<dbReference type="CDD" id="cd03443">
    <property type="entry name" value="PaaI_thioesterase"/>
    <property type="match status" value="1"/>
</dbReference>
<keyword evidence="1" id="KW-0378">Hydrolase</keyword>
<dbReference type="AlphaFoldDB" id="A0A839AEG6"/>
<dbReference type="PANTHER" id="PTHR43240:SF20">
    <property type="entry name" value="MEDIUM_LONG-CHAIN ACYL-COA THIOESTERASE YIGI"/>
    <property type="match status" value="1"/>
</dbReference>
<comment type="catalytic activity">
    <reaction evidence="3">
        <text>a long-chain fatty acyl-CoA + H2O = a long-chain fatty acid + CoA + H(+)</text>
        <dbReference type="Rhea" id="RHEA:67680"/>
        <dbReference type="ChEBI" id="CHEBI:15377"/>
        <dbReference type="ChEBI" id="CHEBI:15378"/>
        <dbReference type="ChEBI" id="CHEBI:57287"/>
        <dbReference type="ChEBI" id="CHEBI:57560"/>
        <dbReference type="ChEBI" id="CHEBI:83139"/>
    </reaction>
</comment>
<dbReference type="InterPro" id="IPR006683">
    <property type="entry name" value="Thioestr_dom"/>
</dbReference>
<sequence>MAAFEPRDGNWRARVEDSFARQAFMEHIGARLTHLAPGEVDIEATYDSTLTQQHGFFHAGVTTTIADSAAGYAAYSLFEEGSSVLTTELKINLLAPAMGDRLVARGRVIKPGRTLTICRGDVYGITDGRERHVATALFTMMQMAGMSDDGRAGEGRR</sequence>
<dbReference type="EC" id="3.1.2.20" evidence="5"/>
<gene>
    <name evidence="9" type="ORF">H2509_12590</name>
</gene>
<reference evidence="9 10" key="1">
    <citation type="submission" date="2020-07" db="EMBL/GenBank/DDBJ databases">
        <title>Stappia sp., F7233, whole genome shotgun sequencing project.</title>
        <authorList>
            <person name="Jiang S."/>
            <person name="Liu Z.W."/>
            <person name="Du Z.J."/>
        </authorList>
    </citation>
    <scope>NUCLEOTIDE SEQUENCE [LARGE SCALE GENOMIC DNA]</scope>
    <source>
        <strain evidence="9 10">F7233</strain>
    </source>
</reference>
<comment type="catalytic activity">
    <reaction evidence="7">
        <text>a medium-chain fatty acyl-CoA + H2O = a medium-chain fatty acid + CoA + H(+)</text>
        <dbReference type="Rhea" id="RHEA:68184"/>
        <dbReference type="ChEBI" id="CHEBI:15377"/>
        <dbReference type="ChEBI" id="CHEBI:15378"/>
        <dbReference type="ChEBI" id="CHEBI:57287"/>
        <dbReference type="ChEBI" id="CHEBI:59558"/>
        <dbReference type="ChEBI" id="CHEBI:90546"/>
    </reaction>
</comment>
<comment type="caution">
    <text evidence="9">The sequence shown here is derived from an EMBL/GenBank/DDBJ whole genome shotgun (WGS) entry which is preliminary data.</text>
</comment>
<evidence type="ECO:0000256" key="4">
    <source>
        <dbReference type="ARBA" id="ARBA00038381"/>
    </source>
</evidence>
<evidence type="ECO:0000256" key="6">
    <source>
        <dbReference type="ARBA" id="ARBA00040062"/>
    </source>
</evidence>
<evidence type="ECO:0000256" key="7">
    <source>
        <dbReference type="ARBA" id="ARBA00048062"/>
    </source>
</evidence>
<dbReference type="GO" id="GO:0047617">
    <property type="term" value="F:fatty acyl-CoA hydrolase activity"/>
    <property type="evidence" value="ECO:0007669"/>
    <property type="project" value="UniProtKB-EC"/>
</dbReference>
<dbReference type="NCBIfam" id="TIGR00369">
    <property type="entry name" value="unchar_dom_1"/>
    <property type="match status" value="1"/>
</dbReference>
<dbReference type="Pfam" id="PF03061">
    <property type="entry name" value="4HBT"/>
    <property type="match status" value="1"/>
</dbReference>
<keyword evidence="10" id="KW-1185">Reference proteome</keyword>
<evidence type="ECO:0000256" key="3">
    <source>
        <dbReference type="ARBA" id="ARBA00036002"/>
    </source>
</evidence>
<evidence type="ECO:0000256" key="2">
    <source>
        <dbReference type="ARBA" id="ARBA00035880"/>
    </source>
</evidence>
<evidence type="ECO:0000313" key="9">
    <source>
        <dbReference type="EMBL" id="MBA5777961.1"/>
    </source>
</evidence>
<evidence type="ECO:0000313" key="10">
    <source>
        <dbReference type="Proteomes" id="UP000541109"/>
    </source>
</evidence>
<dbReference type="SUPFAM" id="SSF54637">
    <property type="entry name" value="Thioesterase/thiol ester dehydrase-isomerase"/>
    <property type="match status" value="1"/>
</dbReference>
<organism evidence="9 10">
    <name type="scientific">Stappia albiluteola</name>
    <dbReference type="NCBI Taxonomy" id="2758565"/>
    <lineage>
        <taxon>Bacteria</taxon>
        <taxon>Pseudomonadati</taxon>
        <taxon>Pseudomonadota</taxon>
        <taxon>Alphaproteobacteria</taxon>
        <taxon>Hyphomicrobiales</taxon>
        <taxon>Stappiaceae</taxon>
        <taxon>Stappia</taxon>
    </lineage>
</organism>
<protein>
    <recommendedName>
        <fullName evidence="6">Medium/long-chain acyl-CoA thioesterase YigI</fullName>
        <ecNumber evidence="5">3.1.2.20</ecNumber>
    </recommendedName>
</protein>
<evidence type="ECO:0000256" key="1">
    <source>
        <dbReference type="ARBA" id="ARBA00022801"/>
    </source>
</evidence>
<dbReference type="InterPro" id="IPR003736">
    <property type="entry name" value="PAAI_dom"/>
</dbReference>
<name>A0A839AEG6_9HYPH</name>
<dbReference type="Proteomes" id="UP000541109">
    <property type="component" value="Unassembled WGS sequence"/>
</dbReference>
<dbReference type="PANTHER" id="PTHR43240">
    <property type="entry name" value="1,4-DIHYDROXY-2-NAPHTHOYL-COA THIOESTERASE 1"/>
    <property type="match status" value="1"/>
</dbReference>
<proteinExistence type="inferred from homology"/>
<dbReference type="RefSeq" id="WP_182165895.1">
    <property type="nucleotide sequence ID" value="NZ_JACFXV010000054.1"/>
</dbReference>
<dbReference type="InterPro" id="IPR029069">
    <property type="entry name" value="HotDog_dom_sf"/>
</dbReference>
<dbReference type="Gene3D" id="3.10.129.10">
    <property type="entry name" value="Hotdog Thioesterase"/>
    <property type="match status" value="1"/>
</dbReference>
<evidence type="ECO:0000259" key="8">
    <source>
        <dbReference type="Pfam" id="PF03061"/>
    </source>
</evidence>
<dbReference type="EMBL" id="JACFXV010000054">
    <property type="protein sequence ID" value="MBA5777961.1"/>
    <property type="molecule type" value="Genomic_DNA"/>
</dbReference>
<comment type="similarity">
    <text evidence="4">Belongs to the YigI thioesterase family.</text>
</comment>
<evidence type="ECO:0000256" key="5">
    <source>
        <dbReference type="ARBA" id="ARBA00038894"/>
    </source>
</evidence>
<feature type="domain" description="Thioesterase" evidence="8">
    <location>
        <begin position="54"/>
        <end position="123"/>
    </location>
</feature>
<accession>A0A839AEG6</accession>